<dbReference type="InterPro" id="IPR018289">
    <property type="entry name" value="MULE_transposase_dom"/>
</dbReference>
<name>A0A183C6Z6_GLOPA</name>
<protein>
    <submittedName>
        <fullName evidence="3">MULE domain-containing protein</fullName>
    </submittedName>
</protein>
<reference evidence="2" key="1">
    <citation type="submission" date="2014-05" db="EMBL/GenBank/DDBJ databases">
        <title>The genome and life-stage specific transcriptomes of Globodera pallida elucidate key aspects of plant parasitism by a cyst nematode.</title>
        <authorList>
            <person name="Cotton J.A."/>
            <person name="Lilley C.J."/>
            <person name="Jones L.M."/>
            <person name="Kikuchi T."/>
            <person name="Reid A.J."/>
            <person name="Thorpe P."/>
            <person name="Tsai I.J."/>
            <person name="Beasley H."/>
            <person name="Blok V."/>
            <person name="Cock P.J.A."/>
            <person name="Van den Akker S.E."/>
            <person name="Holroyd N."/>
            <person name="Hunt M."/>
            <person name="Mantelin S."/>
            <person name="Naghra H."/>
            <person name="Pain A."/>
            <person name="Palomares-Rius J.E."/>
            <person name="Zarowiecki M."/>
            <person name="Berriman M."/>
            <person name="Jones J.T."/>
            <person name="Urwin P.E."/>
        </authorList>
    </citation>
    <scope>NUCLEOTIDE SEQUENCE [LARGE SCALE GENOMIC DNA]</scope>
    <source>
        <strain evidence="2">Lindley</strain>
    </source>
</reference>
<proteinExistence type="predicted"/>
<dbReference type="Pfam" id="PF10551">
    <property type="entry name" value="MULE"/>
    <property type="match status" value="1"/>
</dbReference>
<organism evidence="2 3">
    <name type="scientific">Globodera pallida</name>
    <name type="common">Potato cyst nematode worm</name>
    <name type="synonym">Heterodera pallida</name>
    <dbReference type="NCBI Taxonomy" id="36090"/>
    <lineage>
        <taxon>Eukaryota</taxon>
        <taxon>Metazoa</taxon>
        <taxon>Ecdysozoa</taxon>
        <taxon>Nematoda</taxon>
        <taxon>Chromadorea</taxon>
        <taxon>Rhabditida</taxon>
        <taxon>Tylenchina</taxon>
        <taxon>Tylenchomorpha</taxon>
        <taxon>Tylenchoidea</taxon>
        <taxon>Heteroderidae</taxon>
        <taxon>Heteroderinae</taxon>
        <taxon>Globodera</taxon>
    </lineage>
</organism>
<dbReference type="Proteomes" id="UP000050741">
    <property type="component" value="Unassembled WGS sequence"/>
</dbReference>
<evidence type="ECO:0000259" key="1">
    <source>
        <dbReference type="Pfam" id="PF10551"/>
    </source>
</evidence>
<feature type="domain" description="MULE transposase" evidence="1">
    <location>
        <begin position="44"/>
        <end position="118"/>
    </location>
</feature>
<dbReference type="AlphaFoldDB" id="A0A183C6Z6"/>
<keyword evidence="2" id="KW-1185">Reference proteome</keyword>
<evidence type="ECO:0000313" key="2">
    <source>
        <dbReference type="Proteomes" id="UP000050741"/>
    </source>
</evidence>
<evidence type="ECO:0000313" key="3">
    <source>
        <dbReference type="WBParaSite" id="GPLIN_000864200"/>
    </source>
</evidence>
<sequence>YITRLVEKDKKDFWSTVVSRLGIGDEEHQLRRHTPAPFTQVYVILARRDKWVFPVCHCLLTAKTQATYERMFDLLQQCWPMFKPRVASIDFEQAMVGALHAKHPQCDVNFCLFHLVRNMKKRVAEQGLTHLYNTDASFSQAARMITTNNYAESYNRTLQHAFGHTHPKIWTFIDKLREQQKMFDVNMEHFIAGNDPPPKQRSFATLIGGFCQSFSGT</sequence>
<dbReference type="WBParaSite" id="GPLIN_000864200">
    <property type="protein sequence ID" value="GPLIN_000864200"/>
    <property type="gene ID" value="GPLIN_000864200"/>
</dbReference>
<reference evidence="3" key="2">
    <citation type="submission" date="2016-06" db="UniProtKB">
        <authorList>
            <consortium name="WormBaseParasite"/>
        </authorList>
    </citation>
    <scope>IDENTIFICATION</scope>
</reference>
<accession>A0A183C6Z6</accession>